<organism evidence="1 2">
    <name type="scientific">Actinomadura latina</name>
    <dbReference type="NCBI Taxonomy" id="163603"/>
    <lineage>
        <taxon>Bacteria</taxon>
        <taxon>Bacillati</taxon>
        <taxon>Actinomycetota</taxon>
        <taxon>Actinomycetes</taxon>
        <taxon>Streptosporangiales</taxon>
        <taxon>Thermomonosporaceae</taxon>
        <taxon>Actinomadura</taxon>
    </lineage>
</organism>
<protein>
    <submittedName>
        <fullName evidence="1">Uncharacterized protein</fullName>
    </submittedName>
</protein>
<dbReference type="AlphaFoldDB" id="A0A846YXM9"/>
<sequence length="125" mass="13200">MTDPMTVAVATAMAGKAVEVAGEPVRAAVAELSRRVRERFRGRPSGEAALVRATADPTPESVEALVSAIEHLMADDPRFGAEARHLWNQAQTNAAASGDGVVNVLNGRAEKVIQLRDVQGDLNIS</sequence>
<gene>
    <name evidence="1" type="ORF">HGB48_04105</name>
</gene>
<dbReference type="Proteomes" id="UP000579250">
    <property type="component" value="Unassembled WGS sequence"/>
</dbReference>
<evidence type="ECO:0000313" key="1">
    <source>
        <dbReference type="EMBL" id="NKZ02936.1"/>
    </source>
</evidence>
<proteinExistence type="predicted"/>
<keyword evidence="2" id="KW-1185">Reference proteome</keyword>
<accession>A0A846YXM9</accession>
<dbReference type="EMBL" id="JAAXPI010000003">
    <property type="protein sequence ID" value="NKZ02936.1"/>
    <property type="molecule type" value="Genomic_DNA"/>
</dbReference>
<reference evidence="1 2" key="1">
    <citation type="submission" date="2020-04" db="EMBL/GenBank/DDBJ databases">
        <title>MicrobeNet Type strains.</title>
        <authorList>
            <person name="Nicholson A.C."/>
        </authorList>
    </citation>
    <scope>NUCLEOTIDE SEQUENCE [LARGE SCALE GENOMIC DNA]</scope>
    <source>
        <strain evidence="1 2">ATCC BAA-277</strain>
    </source>
</reference>
<comment type="caution">
    <text evidence="1">The sequence shown here is derived from an EMBL/GenBank/DDBJ whole genome shotgun (WGS) entry which is preliminary data.</text>
</comment>
<evidence type="ECO:0000313" key="2">
    <source>
        <dbReference type="Proteomes" id="UP000579250"/>
    </source>
</evidence>
<dbReference type="RefSeq" id="WP_157438231.1">
    <property type="nucleotide sequence ID" value="NZ_JAAXPI010000003.1"/>
</dbReference>
<name>A0A846YXM9_9ACTN</name>